<dbReference type="OrthoDB" id="997014at2759"/>
<protein>
    <submittedName>
        <fullName evidence="2">Networked 2D</fullName>
    </submittedName>
</protein>
<accession>A0A9W7IHT7</accession>
<dbReference type="Pfam" id="PF24918">
    <property type="entry name" value="NET2A_C"/>
    <property type="match status" value="1"/>
</dbReference>
<reference evidence="2" key="1">
    <citation type="submission" date="2023-05" db="EMBL/GenBank/DDBJ databases">
        <title>Genome and transcriptome analyses reveal genes involved in the formation of fine ridges on petal epidermal cells in Hibiscus trionum.</title>
        <authorList>
            <person name="Koshimizu S."/>
            <person name="Masuda S."/>
            <person name="Ishii T."/>
            <person name="Shirasu K."/>
            <person name="Hoshino A."/>
            <person name="Arita M."/>
        </authorList>
    </citation>
    <scope>NUCLEOTIDE SEQUENCE</scope>
    <source>
        <strain evidence="2">Hamamatsu line</strain>
    </source>
</reference>
<dbReference type="PANTHER" id="PTHR31631:SF0">
    <property type="entry name" value="PROTEIN NETWORKED 2D"/>
    <property type="match status" value="1"/>
</dbReference>
<organism evidence="2 3">
    <name type="scientific">Hibiscus trionum</name>
    <name type="common">Flower of an hour</name>
    <dbReference type="NCBI Taxonomy" id="183268"/>
    <lineage>
        <taxon>Eukaryota</taxon>
        <taxon>Viridiplantae</taxon>
        <taxon>Streptophyta</taxon>
        <taxon>Embryophyta</taxon>
        <taxon>Tracheophyta</taxon>
        <taxon>Spermatophyta</taxon>
        <taxon>Magnoliopsida</taxon>
        <taxon>eudicotyledons</taxon>
        <taxon>Gunneridae</taxon>
        <taxon>Pentapetalae</taxon>
        <taxon>rosids</taxon>
        <taxon>malvids</taxon>
        <taxon>Malvales</taxon>
        <taxon>Malvaceae</taxon>
        <taxon>Malvoideae</taxon>
        <taxon>Hibiscus</taxon>
    </lineage>
</organism>
<dbReference type="Proteomes" id="UP001165190">
    <property type="component" value="Unassembled WGS sequence"/>
</dbReference>
<dbReference type="AlphaFoldDB" id="A0A9W7IHT7"/>
<gene>
    <name evidence="2" type="ORF">HRI_003366700</name>
</gene>
<proteinExistence type="predicted"/>
<dbReference type="PANTHER" id="PTHR31631">
    <property type="entry name" value="PROTEIN NETWORKED 2D"/>
    <property type="match status" value="1"/>
</dbReference>
<feature type="domain" description="NET2A-D/KIP1-like C-terminal" evidence="1">
    <location>
        <begin position="3"/>
        <end position="132"/>
    </location>
</feature>
<evidence type="ECO:0000313" key="3">
    <source>
        <dbReference type="Proteomes" id="UP001165190"/>
    </source>
</evidence>
<dbReference type="InterPro" id="IPR056889">
    <property type="entry name" value="NET2A-D/KIP1-like_C"/>
</dbReference>
<dbReference type="EMBL" id="BSYR01000030">
    <property type="protein sequence ID" value="GMI96974.1"/>
    <property type="molecule type" value="Genomic_DNA"/>
</dbReference>
<keyword evidence="3" id="KW-1185">Reference proteome</keyword>
<sequence length="190" mass="21785">MERKKQDEKATVKSSLISDVRPLYKHLSEVQTELNGWVERSLLLKDELENRFSSLCNIQEEVTKELKASAADGEFRFASHQAAKFQGEILNMKQENNKVAEELQAGLDDARTLQLEVERTLLKLTEDWELSGSQINRSGQQQDSDTQNRVPLWTFVFGAKPKKQKTSIFACVHPALHRKYTSLRSLYSSK</sequence>
<comment type="caution">
    <text evidence="2">The sequence shown here is derived from an EMBL/GenBank/DDBJ whole genome shotgun (WGS) entry which is preliminary data.</text>
</comment>
<evidence type="ECO:0000259" key="1">
    <source>
        <dbReference type="Pfam" id="PF24918"/>
    </source>
</evidence>
<evidence type="ECO:0000313" key="2">
    <source>
        <dbReference type="EMBL" id="GMI96974.1"/>
    </source>
</evidence>
<name>A0A9W7IHT7_HIBTR</name>